<gene>
    <name evidence="2" type="ORF">MNBD_NITROSPINAE03-1935</name>
</gene>
<keyword evidence="2" id="KW-0378">Hydrolase</keyword>
<dbReference type="EMBL" id="UOGB01000182">
    <property type="protein sequence ID" value="VAX20490.1"/>
    <property type="molecule type" value="Genomic_DNA"/>
</dbReference>
<dbReference type="PRINTS" id="PR01576">
    <property type="entry name" value="PDEFORMYLASE"/>
</dbReference>
<dbReference type="SUPFAM" id="SSF56420">
    <property type="entry name" value="Peptide deformylase"/>
    <property type="match status" value="1"/>
</dbReference>
<dbReference type="PANTHER" id="PTHR10458">
    <property type="entry name" value="PEPTIDE DEFORMYLASE"/>
    <property type="match status" value="1"/>
</dbReference>
<dbReference type="GO" id="GO:0042586">
    <property type="term" value="F:peptide deformylase activity"/>
    <property type="evidence" value="ECO:0007669"/>
    <property type="project" value="UniProtKB-EC"/>
</dbReference>
<evidence type="ECO:0000256" key="1">
    <source>
        <dbReference type="ARBA" id="ARBA00010759"/>
    </source>
</evidence>
<evidence type="ECO:0000313" key="2">
    <source>
        <dbReference type="EMBL" id="VAX20490.1"/>
    </source>
</evidence>
<dbReference type="NCBIfam" id="TIGR00079">
    <property type="entry name" value="pept_deformyl"/>
    <property type="match status" value="1"/>
</dbReference>
<organism evidence="2">
    <name type="scientific">hydrothermal vent metagenome</name>
    <dbReference type="NCBI Taxonomy" id="652676"/>
    <lineage>
        <taxon>unclassified sequences</taxon>
        <taxon>metagenomes</taxon>
        <taxon>ecological metagenomes</taxon>
    </lineage>
</organism>
<dbReference type="InterPro" id="IPR023635">
    <property type="entry name" value="Peptide_deformylase"/>
</dbReference>
<reference evidence="2" key="1">
    <citation type="submission" date="2018-06" db="EMBL/GenBank/DDBJ databases">
        <authorList>
            <person name="Zhirakovskaya E."/>
        </authorList>
    </citation>
    <scope>NUCLEOTIDE SEQUENCE</scope>
</reference>
<dbReference type="HAMAP" id="MF_00163">
    <property type="entry name" value="Pep_deformylase"/>
    <property type="match status" value="1"/>
</dbReference>
<dbReference type="EC" id="3.5.1.88" evidence="2"/>
<dbReference type="CDD" id="cd00487">
    <property type="entry name" value="Pep_deformylase"/>
    <property type="match status" value="1"/>
</dbReference>
<protein>
    <submittedName>
        <fullName evidence="2">Peptide deformylase</fullName>
        <ecNumber evidence="2">3.5.1.88</ecNumber>
    </submittedName>
</protein>
<dbReference type="InterPro" id="IPR036821">
    <property type="entry name" value="Peptide_deformylase_sf"/>
</dbReference>
<proteinExistence type="inferred from homology"/>
<comment type="similarity">
    <text evidence="1">Belongs to the polypeptide deformylase family.</text>
</comment>
<dbReference type="AlphaFoldDB" id="A0A3B1CCH6"/>
<dbReference type="NCBIfam" id="NF001159">
    <property type="entry name" value="PRK00150.1-3"/>
    <property type="match status" value="1"/>
</dbReference>
<name>A0A3B1CCH6_9ZZZZ</name>
<accession>A0A3B1CCH6</accession>
<dbReference type="Pfam" id="PF01327">
    <property type="entry name" value="Pep_deformylase"/>
    <property type="match status" value="1"/>
</dbReference>
<dbReference type="PANTHER" id="PTHR10458:SF22">
    <property type="entry name" value="PEPTIDE DEFORMYLASE"/>
    <property type="match status" value="1"/>
</dbReference>
<sequence length="180" mass="20070">MKTTAKIDEKPDPLKIITFPDPLLTSKSERVENITQEIHDMSEKMIKAMIAAPGQGLAAVQVGAPKRIIVMDDKSGGEDGEIEPMTMINPEIIDSEGVEINEEGCLSIPTIYADLARPSSVRVSFTSLDGHHEQIELKGASARCLAHEVDHLDGILFWDRLSKGRRLWLKMKFFKRFGLK</sequence>
<dbReference type="PIRSF" id="PIRSF004749">
    <property type="entry name" value="Pep_def"/>
    <property type="match status" value="1"/>
</dbReference>
<dbReference type="Gene3D" id="3.90.45.10">
    <property type="entry name" value="Peptide deformylase"/>
    <property type="match status" value="1"/>
</dbReference>